<organism evidence="2 3">
    <name type="scientific">Bacillus salipaludis</name>
    <dbReference type="NCBI Taxonomy" id="2547811"/>
    <lineage>
        <taxon>Bacteria</taxon>
        <taxon>Bacillati</taxon>
        <taxon>Bacillota</taxon>
        <taxon>Bacilli</taxon>
        <taxon>Bacillales</taxon>
        <taxon>Bacillaceae</taxon>
        <taxon>Bacillus</taxon>
    </lineage>
</organism>
<evidence type="ECO:0000313" key="2">
    <source>
        <dbReference type="EMBL" id="MDQ6594929.1"/>
    </source>
</evidence>
<protein>
    <submittedName>
        <fullName evidence="2">Uncharacterized protein</fullName>
    </submittedName>
</protein>
<dbReference type="EMBL" id="JAVGVR010000001">
    <property type="protein sequence ID" value="MDQ6594929.1"/>
    <property type="molecule type" value="Genomic_DNA"/>
</dbReference>
<feature type="compositionally biased region" description="Polar residues" evidence="1">
    <location>
        <begin position="7"/>
        <end position="29"/>
    </location>
</feature>
<sequence>MGCSCGGSKNNNANQNHKGKKNLQTNTKYKTQEKGNVAYIKADKGKNHQVWVKKPN</sequence>
<name>A0AA90TSA0_9BACI</name>
<comment type="caution">
    <text evidence="2">The sequence shown here is derived from an EMBL/GenBank/DDBJ whole genome shotgun (WGS) entry which is preliminary data.</text>
</comment>
<evidence type="ECO:0000256" key="1">
    <source>
        <dbReference type="SAM" id="MobiDB-lite"/>
    </source>
</evidence>
<dbReference type="RefSeq" id="WP_308912673.1">
    <property type="nucleotide sequence ID" value="NZ_JAVGVR010000001.1"/>
</dbReference>
<reference evidence="2" key="1">
    <citation type="submission" date="2023-08" db="EMBL/GenBank/DDBJ databases">
        <title>Nitrogen cycling bacteria in agricultural field soils.</title>
        <authorList>
            <person name="Jang J."/>
        </authorList>
    </citation>
    <scope>NUCLEOTIDE SEQUENCE</scope>
    <source>
        <strain evidence="2">PS3-36</strain>
    </source>
</reference>
<gene>
    <name evidence="2" type="ORF">RCG21_00435</name>
</gene>
<proteinExistence type="predicted"/>
<feature type="region of interest" description="Disordered" evidence="1">
    <location>
        <begin position="1"/>
        <end position="32"/>
    </location>
</feature>
<accession>A0AA90TSA0</accession>
<dbReference type="AlphaFoldDB" id="A0AA90TSA0"/>
<keyword evidence="3" id="KW-1185">Reference proteome</keyword>
<evidence type="ECO:0000313" key="3">
    <source>
        <dbReference type="Proteomes" id="UP001178888"/>
    </source>
</evidence>
<dbReference type="Proteomes" id="UP001178888">
    <property type="component" value="Unassembled WGS sequence"/>
</dbReference>